<dbReference type="VEuPathDB" id="VectorBase:MDOMA2_009070"/>
<reference evidence="2" key="1">
    <citation type="submission" date="2020-05" db="UniProtKB">
        <authorList>
            <consortium name="EnsemblMetazoa"/>
        </authorList>
    </citation>
    <scope>IDENTIFICATION</scope>
    <source>
        <strain evidence="2">Aabys</strain>
    </source>
</reference>
<dbReference type="InterPro" id="IPR036865">
    <property type="entry name" value="CRAL-TRIO_dom_sf"/>
</dbReference>
<dbReference type="KEGG" id="mde:101890229"/>
<organism evidence="2">
    <name type="scientific">Musca domestica</name>
    <name type="common">House fly</name>
    <dbReference type="NCBI Taxonomy" id="7370"/>
    <lineage>
        <taxon>Eukaryota</taxon>
        <taxon>Metazoa</taxon>
        <taxon>Ecdysozoa</taxon>
        <taxon>Arthropoda</taxon>
        <taxon>Hexapoda</taxon>
        <taxon>Insecta</taxon>
        <taxon>Pterygota</taxon>
        <taxon>Neoptera</taxon>
        <taxon>Endopterygota</taxon>
        <taxon>Diptera</taxon>
        <taxon>Brachycera</taxon>
        <taxon>Muscomorpha</taxon>
        <taxon>Muscoidea</taxon>
        <taxon>Muscidae</taxon>
        <taxon>Musca</taxon>
    </lineage>
</organism>
<accession>A0A1I8N734</accession>
<dbReference type="InterPro" id="IPR001251">
    <property type="entry name" value="CRAL-TRIO_dom"/>
</dbReference>
<dbReference type="GO" id="GO:1902936">
    <property type="term" value="F:phosphatidylinositol bisphosphate binding"/>
    <property type="evidence" value="ECO:0007669"/>
    <property type="project" value="TreeGrafter"/>
</dbReference>
<dbReference type="RefSeq" id="XP_005175584.2">
    <property type="nucleotide sequence ID" value="XM_005175527.4"/>
</dbReference>
<evidence type="ECO:0000259" key="1">
    <source>
        <dbReference type="PROSITE" id="PS50191"/>
    </source>
</evidence>
<dbReference type="VEuPathDB" id="VectorBase:MDOA012240"/>
<protein>
    <recommendedName>
        <fullName evidence="1">CRAL-TRIO domain-containing protein</fullName>
    </recommendedName>
</protein>
<dbReference type="CDD" id="cd00170">
    <property type="entry name" value="SEC14"/>
    <property type="match status" value="1"/>
</dbReference>
<sequence length="309" mass="35822">MTLELRPLSPALQQKAIDELNENPTRIAEDLQMFREWILKQPHIRSRLDDQFLIAFLRGSKYSLEKAKKKLDGYYTMRTNFPELFESLIDEQRARAILRMCLGAHLPLPLGEDGPRLVLMRPGHYNPDLASLYELMRLDLLFQDLVMLEDDHVVIGGYVHLIDFAGFSTKHALQFQPAKMRHLIYYMEEALPIRTRSQHLFNTSSAFETIFGMMKPLLPGKVKERIMVHTSMESVYEKVPLKYFPKEYGGENGSIEEIVAAGEETLMKYREYLAEQKQYGTDEKLRPGQPINFDAIFGVDGTFRKLEVD</sequence>
<dbReference type="OrthoDB" id="6682367at2759"/>
<dbReference type="InterPro" id="IPR036273">
    <property type="entry name" value="CRAL/TRIO_N_dom_sf"/>
</dbReference>
<dbReference type="Gene3D" id="1.20.5.1200">
    <property type="entry name" value="Alpha-tocopherol transfer"/>
    <property type="match status" value="1"/>
</dbReference>
<dbReference type="AlphaFoldDB" id="A0A1I8N734"/>
<feature type="domain" description="CRAL-TRIO" evidence="1">
    <location>
        <begin position="93"/>
        <end position="256"/>
    </location>
</feature>
<dbReference type="Pfam" id="PF00650">
    <property type="entry name" value="CRAL_TRIO"/>
    <property type="match status" value="1"/>
</dbReference>
<evidence type="ECO:0000313" key="2">
    <source>
        <dbReference type="EnsemblMetazoa" id="MDOA012240-PA"/>
    </source>
</evidence>
<dbReference type="PRINTS" id="PR00180">
    <property type="entry name" value="CRETINALDHBP"/>
</dbReference>
<dbReference type="PANTHER" id="PTHR10174:SF216">
    <property type="entry name" value="CRAL-TRIO DOMAIN-CONTAINING PROTEIN-RELATED"/>
    <property type="match status" value="1"/>
</dbReference>
<dbReference type="PROSITE" id="PS50191">
    <property type="entry name" value="CRAL_TRIO"/>
    <property type="match status" value="1"/>
</dbReference>
<dbReference type="EnsemblMetazoa" id="MDOA012240-RA">
    <property type="protein sequence ID" value="MDOA012240-PA"/>
    <property type="gene ID" value="MDOA012240"/>
</dbReference>
<dbReference type="SMART" id="SM01100">
    <property type="entry name" value="CRAL_TRIO_N"/>
    <property type="match status" value="1"/>
</dbReference>
<dbReference type="Gene3D" id="1.10.8.20">
    <property type="entry name" value="N-terminal domain of phosphatidylinositol transfer protein sec14p"/>
    <property type="match status" value="1"/>
</dbReference>
<dbReference type="Gene3D" id="3.40.525.10">
    <property type="entry name" value="CRAL-TRIO lipid binding domain"/>
    <property type="match status" value="1"/>
</dbReference>
<dbReference type="SUPFAM" id="SSF46938">
    <property type="entry name" value="CRAL/TRIO N-terminal domain"/>
    <property type="match status" value="1"/>
</dbReference>
<gene>
    <name evidence="2" type="primary">101890229</name>
</gene>
<dbReference type="SUPFAM" id="SSF52087">
    <property type="entry name" value="CRAL/TRIO domain"/>
    <property type="match status" value="1"/>
</dbReference>
<dbReference type="eggNOG" id="KOG1471">
    <property type="taxonomic scope" value="Eukaryota"/>
</dbReference>
<dbReference type="PANTHER" id="PTHR10174">
    <property type="entry name" value="ALPHA-TOCOPHEROL TRANSFER PROTEIN-RELATED"/>
    <property type="match status" value="1"/>
</dbReference>
<name>A0A1I8N734_MUSDO</name>
<proteinExistence type="predicted"/>
<dbReference type="GO" id="GO:0016020">
    <property type="term" value="C:membrane"/>
    <property type="evidence" value="ECO:0007669"/>
    <property type="project" value="TreeGrafter"/>
</dbReference>
<dbReference type="InterPro" id="IPR011074">
    <property type="entry name" value="CRAL/TRIO_N_dom"/>
</dbReference>